<dbReference type="UniPathway" id="UPA00053">
    <property type="reaction ID" value="UER00088"/>
</dbReference>
<dbReference type="InterPro" id="IPR027417">
    <property type="entry name" value="P-loop_NTPase"/>
</dbReference>
<comment type="caution">
    <text evidence="8">The sequence shown here is derived from an EMBL/GenBank/DDBJ whole genome shotgun (WGS) entry which is preliminary data.</text>
</comment>
<dbReference type="EC" id="2.7.1.71" evidence="7"/>
<keyword evidence="3 7" id="KW-0547">Nucleotide-binding</keyword>
<dbReference type="PANTHER" id="PTHR21087:SF16">
    <property type="entry name" value="SHIKIMATE KINASE 1, CHLOROPLASTIC"/>
    <property type="match status" value="1"/>
</dbReference>
<sequence length="172" mass="19085">MNRVFLIGFMGCGKTSWGKKLAAGLGYDFIDLDHVLEGRVGCSIAEYFASHGEEAFRTLESEVLKTTEYPDNVIVSTGGGLPCFFDHMEWMNSHGQTLYIQLSPRGLASRLENAKTPRPVLQGKKGEELVAFIEHKLAKREGFYLQATYHVDGIDMSVENLIKIVGLDAKVV</sequence>
<keyword evidence="4 7" id="KW-0418">Kinase</keyword>
<comment type="subunit">
    <text evidence="7">Monomer.</text>
</comment>
<dbReference type="NCBIfam" id="NF010555">
    <property type="entry name" value="PRK13949.1"/>
    <property type="match status" value="1"/>
</dbReference>
<reference evidence="8 9" key="1">
    <citation type="journal article" date="2017" name="Int. J. Syst. Evol. Microbiol.">
        <title>Mucilaginibacterpsychrotolerans sp. nov., isolated from peatlands.</title>
        <authorList>
            <person name="Deng Y."/>
            <person name="Shen L."/>
            <person name="Xu B."/>
            <person name="Liu Y."/>
            <person name="Gu Z."/>
            <person name="Liu H."/>
            <person name="Zhou Y."/>
        </authorList>
    </citation>
    <scope>NUCLEOTIDE SEQUENCE [LARGE SCALE GENOMIC DNA]</scope>
    <source>
        <strain evidence="8 9">NH7-4</strain>
    </source>
</reference>
<keyword evidence="2 7" id="KW-0808">Transferase</keyword>
<dbReference type="GO" id="GO:0004765">
    <property type="term" value="F:shikimate kinase activity"/>
    <property type="evidence" value="ECO:0007669"/>
    <property type="project" value="UniProtKB-UniRule"/>
</dbReference>
<dbReference type="Pfam" id="PF01202">
    <property type="entry name" value="SKI"/>
    <property type="match status" value="1"/>
</dbReference>
<dbReference type="RefSeq" id="WP_133231801.1">
    <property type="nucleotide sequence ID" value="NZ_SOZE01000013.1"/>
</dbReference>
<comment type="pathway">
    <text evidence="7">Metabolic intermediate biosynthesis; chorismate biosynthesis; chorismate from D-erythrose 4-phosphate and phosphoenolpyruvate: step 5/7.</text>
</comment>
<dbReference type="GO" id="GO:0005524">
    <property type="term" value="F:ATP binding"/>
    <property type="evidence" value="ECO:0007669"/>
    <property type="project" value="UniProtKB-UniRule"/>
</dbReference>
<comment type="caution">
    <text evidence="7">Lacks conserved residue(s) required for the propagation of feature annotation.</text>
</comment>
<name>A0A4Y8SCZ2_9SPHI</name>
<keyword evidence="7" id="KW-0460">Magnesium</keyword>
<keyword evidence="9" id="KW-1185">Reference proteome</keyword>
<feature type="binding site" evidence="7">
    <location>
        <position position="33"/>
    </location>
    <ligand>
        <name>substrate</name>
    </ligand>
</feature>
<dbReference type="GO" id="GO:0000287">
    <property type="term" value="F:magnesium ion binding"/>
    <property type="evidence" value="ECO:0007669"/>
    <property type="project" value="UniProtKB-UniRule"/>
</dbReference>
<feature type="binding site" evidence="7">
    <location>
        <position position="57"/>
    </location>
    <ligand>
        <name>substrate</name>
    </ligand>
</feature>
<dbReference type="GO" id="GO:0005829">
    <property type="term" value="C:cytosol"/>
    <property type="evidence" value="ECO:0007669"/>
    <property type="project" value="TreeGrafter"/>
</dbReference>
<evidence type="ECO:0000256" key="1">
    <source>
        <dbReference type="ARBA" id="ARBA00022605"/>
    </source>
</evidence>
<evidence type="ECO:0000256" key="6">
    <source>
        <dbReference type="ARBA" id="ARBA00023141"/>
    </source>
</evidence>
<dbReference type="OrthoDB" id="9800332at2"/>
<accession>A0A4Y8SCZ2</accession>
<feature type="binding site" evidence="7">
    <location>
        <begin position="11"/>
        <end position="16"/>
    </location>
    <ligand>
        <name>ATP</name>
        <dbReference type="ChEBI" id="CHEBI:30616"/>
    </ligand>
</feature>
<keyword evidence="7" id="KW-0963">Cytoplasm</keyword>
<evidence type="ECO:0000256" key="2">
    <source>
        <dbReference type="ARBA" id="ARBA00022679"/>
    </source>
</evidence>
<evidence type="ECO:0000313" key="9">
    <source>
        <dbReference type="Proteomes" id="UP000297540"/>
    </source>
</evidence>
<proteinExistence type="inferred from homology"/>
<protein>
    <recommendedName>
        <fullName evidence="7">Shikimate kinase</fullName>
        <shortName evidence="7">SK</shortName>
        <ecNumber evidence="7">2.7.1.71</ecNumber>
    </recommendedName>
</protein>
<feature type="binding site" evidence="7">
    <location>
        <position position="15"/>
    </location>
    <ligand>
        <name>Mg(2+)</name>
        <dbReference type="ChEBI" id="CHEBI:18420"/>
    </ligand>
</feature>
<evidence type="ECO:0000256" key="3">
    <source>
        <dbReference type="ARBA" id="ARBA00022741"/>
    </source>
</evidence>
<dbReference type="Gene3D" id="3.40.50.300">
    <property type="entry name" value="P-loop containing nucleotide triphosphate hydrolases"/>
    <property type="match status" value="1"/>
</dbReference>
<dbReference type="SUPFAM" id="SSF52540">
    <property type="entry name" value="P-loop containing nucleoside triphosphate hydrolases"/>
    <property type="match status" value="1"/>
</dbReference>
<comment type="subcellular location">
    <subcellularLocation>
        <location evidence="7">Cytoplasm</location>
    </subcellularLocation>
</comment>
<comment type="function">
    <text evidence="7">Catalyzes the specific phosphorylation of the 3-hydroxyl group of shikimic acid using ATP as a cosubstrate.</text>
</comment>
<evidence type="ECO:0000256" key="4">
    <source>
        <dbReference type="ARBA" id="ARBA00022777"/>
    </source>
</evidence>
<keyword evidence="5 7" id="KW-0067">ATP-binding</keyword>
<dbReference type="PANTHER" id="PTHR21087">
    <property type="entry name" value="SHIKIMATE KINASE"/>
    <property type="match status" value="1"/>
</dbReference>
<feature type="binding site" evidence="7">
    <location>
        <position position="140"/>
    </location>
    <ligand>
        <name>substrate</name>
    </ligand>
</feature>
<dbReference type="GO" id="GO:0009073">
    <property type="term" value="P:aromatic amino acid family biosynthetic process"/>
    <property type="evidence" value="ECO:0007669"/>
    <property type="project" value="UniProtKB-KW"/>
</dbReference>
<keyword evidence="7" id="KW-0479">Metal-binding</keyword>
<comment type="similarity">
    <text evidence="7">Belongs to the shikimate kinase family.</text>
</comment>
<evidence type="ECO:0000256" key="7">
    <source>
        <dbReference type="HAMAP-Rule" id="MF_00109"/>
    </source>
</evidence>
<dbReference type="CDD" id="cd00464">
    <property type="entry name" value="SK"/>
    <property type="match status" value="1"/>
</dbReference>
<dbReference type="HAMAP" id="MF_00109">
    <property type="entry name" value="Shikimate_kinase"/>
    <property type="match status" value="1"/>
</dbReference>
<dbReference type="GO" id="GO:0009423">
    <property type="term" value="P:chorismate biosynthetic process"/>
    <property type="evidence" value="ECO:0007669"/>
    <property type="project" value="UniProtKB-UniRule"/>
</dbReference>
<feature type="binding site" evidence="7">
    <location>
        <position position="79"/>
    </location>
    <ligand>
        <name>substrate</name>
    </ligand>
</feature>
<dbReference type="Proteomes" id="UP000297540">
    <property type="component" value="Unassembled WGS sequence"/>
</dbReference>
<keyword evidence="1 7" id="KW-0028">Amino-acid biosynthesis</keyword>
<dbReference type="GO" id="GO:0008652">
    <property type="term" value="P:amino acid biosynthetic process"/>
    <property type="evidence" value="ECO:0007669"/>
    <property type="project" value="UniProtKB-KW"/>
</dbReference>
<keyword evidence="6 7" id="KW-0057">Aromatic amino acid biosynthesis</keyword>
<dbReference type="PRINTS" id="PR01100">
    <property type="entry name" value="SHIKIMTKNASE"/>
</dbReference>
<dbReference type="InterPro" id="IPR031322">
    <property type="entry name" value="Shikimate/glucono_kinase"/>
</dbReference>
<dbReference type="InterPro" id="IPR000623">
    <property type="entry name" value="Shikimate_kinase/TSH1"/>
</dbReference>
<organism evidence="8 9">
    <name type="scientific">Mucilaginibacter psychrotolerans</name>
    <dbReference type="NCBI Taxonomy" id="1524096"/>
    <lineage>
        <taxon>Bacteria</taxon>
        <taxon>Pseudomonadati</taxon>
        <taxon>Bacteroidota</taxon>
        <taxon>Sphingobacteriia</taxon>
        <taxon>Sphingobacteriales</taxon>
        <taxon>Sphingobacteriaceae</taxon>
        <taxon>Mucilaginibacter</taxon>
    </lineage>
</organism>
<dbReference type="EMBL" id="SOZE01000013">
    <property type="protein sequence ID" value="TFF36899.1"/>
    <property type="molecule type" value="Genomic_DNA"/>
</dbReference>
<evidence type="ECO:0000256" key="5">
    <source>
        <dbReference type="ARBA" id="ARBA00022840"/>
    </source>
</evidence>
<comment type="catalytic activity">
    <reaction evidence="7">
        <text>shikimate + ATP = 3-phosphoshikimate + ADP + H(+)</text>
        <dbReference type="Rhea" id="RHEA:13121"/>
        <dbReference type="ChEBI" id="CHEBI:15378"/>
        <dbReference type="ChEBI" id="CHEBI:30616"/>
        <dbReference type="ChEBI" id="CHEBI:36208"/>
        <dbReference type="ChEBI" id="CHEBI:145989"/>
        <dbReference type="ChEBI" id="CHEBI:456216"/>
        <dbReference type="EC" id="2.7.1.71"/>
    </reaction>
</comment>
<feature type="binding site" evidence="7">
    <location>
        <position position="118"/>
    </location>
    <ligand>
        <name>ATP</name>
        <dbReference type="ChEBI" id="CHEBI:30616"/>
    </ligand>
</feature>
<dbReference type="AlphaFoldDB" id="A0A4Y8SCZ2"/>
<comment type="cofactor">
    <cofactor evidence="7">
        <name>Mg(2+)</name>
        <dbReference type="ChEBI" id="CHEBI:18420"/>
    </cofactor>
    <text evidence="7">Binds 1 Mg(2+) ion per subunit.</text>
</comment>
<gene>
    <name evidence="7" type="primary">aroK</name>
    <name evidence="8" type="ORF">E2R66_14145</name>
</gene>
<evidence type="ECO:0000313" key="8">
    <source>
        <dbReference type="EMBL" id="TFF36899.1"/>
    </source>
</evidence>